<evidence type="ECO:0000259" key="3">
    <source>
        <dbReference type="PROSITE" id="PS50405"/>
    </source>
</evidence>
<keyword evidence="5" id="KW-0808">Transferase</keyword>
<dbReference type="SUPFAM" id="SSF47616">
    <property type="entry name" value="GST C-terminal domain-like"/>
    <property type="match status" value="1"/>
</dbReference>
<dbReference type="SFLD" id="SFLDG01153">
    <property type="entry name" value="Main.4:_Theta-like"/>
    <property type="match status" value="1"/>
</dbReference>
<keyword evidence="6" id="KW-1185">Reference proteome</keyword>
<dbReference type="OMA" id="CPQRVMV"/>
<dbReference type="InterPro" id="IPR036249">
    <property type="entry name" value="Thioredoxin-like_sf"/>
</dbReference>
<dbReference type="PROSITE" id="PS50404">
    <property type="entry name" value="GST_NTER"/>
    <property type="match status" value="1"/>
</dbReference>
<evidence type="ECO:0000259" key="2">
    <source>
        <dbReference type="PROSITE" id="PS50404"/>
    </source>
</evidence>
<dbReference type="EMBL" id="GL732542">
    <property type="protein sequence ID" value="EFX81634.1"/>
    <property type="molecule type" value="Genomic_DNA"/>
</dbReference>
<evidence type="ECO:0000313" key="4">
    <source>
        <dbReference type="EMBL" id="EFX81634.1"/>
    </source>
</evidence>
<dbReference type="InterPro" id="IPR004046">
    <property type="entry name" value="GST_C"/>
</dbReference>
<feature type="domain" description="GST C-terminal" evidence="3">
    <location>
        <begin position="88"/>
        <end position="208"/>
    </location>
</feature>
<dbReference type="eggNOG" id="KOG0867">
    <property type="taxonomic scope" value="Eukaryota"/>
</dbReference>
<dbReference type="CDD" id="cd03177">
    <property type="entry name" value="GST_C_Delta_Epsilon"/>
    <property type="match status" value="1"/>
</dbReference>
<dbReference type="Gene3D" id="1.20.1050.10">
    <property type="match status" value="1"/>
</dbReference>
<comment type="subunit">
    <text evidence="1">Homodimer.</text>
</comment>
<reference evidence="5" key="2">
    <citation type="submission" date="2019-11" db="EMBL/GenBank/DDBJ databases">
        <authorList>
            <person name="Liu Z."/>
            <person name="Zhang W."/>
            <person name="Zhao Y."/>
        </authorList>
    </citation>
    <scope>NUCLEOTIDE SEQUENCE</scope>
</reference>
<sequence>MPIDLYYLEASAPCRSVMMTAKMVGVELNLKKTDVMAGDNMKPEYIKMNPQHNIPTIDDDGFYLNESRAICAYLVNKYGKDDTLYPKDPKVRALVDQRLYFDMGVFYHRFGLVYYPVMLKGATKIDESAMKDLEGALDFLETFLGQNKYAACDHLTIADLSLVASASTFLATNKTIFDKHPKIQSWLETCKAEITDYEETNNRGAEAFGQWAGAALSKLESA</sequence>
<dbReference type="AlphaFoldDB" id="E9GFG5"/>
<protein>
    <submittedName>
        <fullName evidence="4 5">Glutathione S-transferase</fullName>
        <ecNumber evidence="5">2.5.1.18</ecNumber>
    </submittedName>
</protein>
<reference evidence="4 6" key="1">
    <citation type="journal article" date="2011" name="Science">
        <title>The ecoresponsive genome of Daphnia pulex.</title>
        <authorList>
            <person name="Colbourne J.K."/>
            <person name="Pfrender M.E."/>
            <person name="Gilbert D."/>
            <person name="Thomas W.K."/>
            <person name="Tucker A."/>
            <person name="Oakley T.H."/>
            <person name="Tokishita S."/>
            <person name="Aerts A."/>
            <person name="Arnold G.J."/>
            <person name="Basu M.K."/>
            <person name="Bauer D.J."/>
            <person name="Caceres C.E."/>
            <person name="Carmel L."/>
            <person name="Casola C."/>
            <person name="Choi J.H."/>
            <person name="Detter J.C."/>
            <person name="Dong Q."/>
            <person name="Dusheyko S."/>
            <person name="Eads B.D."/>
            <person name="Frohlich T."/>
            <person name="Geiler-Samerotte K.A."/>
            <person name="Gerlach D."/>
            <person name="Hatcher P."/>
            <person name="Jogdeo S."/>
            <person name="Krijgsveld J."/>
            <person name="Kriventseva E.V."/>
            <person name="Kultz D."/>
            <person name="Laforsch C."/>
            <person name="Lindquist E."/>
            <person name="Lopez J."/>
            <person name="Manak J.R."/>
            <person name="Muller J."/>
            <person name="Pangilinan J."/>
            <person name="Patwardhan R.P."/>
            <person name="Pitluck S."/>
            <person name="Pritham E.J."/>
            <person name="Rechtsteiner A."/>
            <person name="Rho M."/>
            <person name="Rogozin I.B."/>
            <person name="Sakarya O."/>
            <person name="Salamov A."/>
            <person name="Schaack S."/>
            <person name="Shapiro H."/>
            <person name="Shiga Y."/>
            <person name="Skalitzky C."/>
            <person name="Smith Z."/>
            <person name="Souvorov A."/>
            <person name="Sung W."/>
            <person name="Tang Z."/>
            <person name="Tsuchiya D."/>
            <person name="Tu H."/>
            <person name="Vos H."/>
            <person name="Wang M."/>
            <person name="Wolf Y.I."/>
            <person name="Yamagata H."/>
            <person name="Yamada T."/>
            <person name="Ye Y."/>
            <person name="Shaw J.R."/>
            <person name="Andrews J."/>
            <person name="Crease T.J."/>
            <person name="Tang H."/>
            <person name="Lucas S.M."/>
            <person name="Robertson H.M."/>
            <person name="Bork P."/>
            <person name="Koonin E.V."/>
            <person name="Zdobnov E.M."/>
            <person name="Grigoriev I.V."/>
            <person name="Lynch M."/>
            <person name="Boore J.L."/>
        </authorList>
    </citation>
    <scope>NUCLEOTIDE SEQUENCE [LARGE SCALE GENOMIC DNA]</scope>
</reference>
<dbReference type="GO" id="GO:0006749">
    <property type="term" value="P:glutathione metabolic process"/>
    <property type="evidence" value="ECO:0000318"/>
    <property type="project" value="GO_Central"/>
</dbReference>
<dbReference type="InterPro" id="IPR036282">
    <property type="entry name" value="Glutathione-S-Trfase_C_sf"/>
</dbReference>
<dbReference type="FunFam" id="3.40.30.10:FF:000034">
    <property type="entry name" value="glutathione S-transferase 1"/>
    <property type="match status" value="1"/>
</dbReference>
<dbReference type="PANTHER" id="PTHR43969">
    <property type="entry name" value="GLUTATHIONE S TRANSFERASE D10, ISOFORM A-RELATED"/>
    <property type="match status" value="1"/>
</dbReference>
<gene>
    <name evidence="4" type="primary">GST1B</name>
    <name evidence="4" type="ORF">DAPPUDRAFT_442646</name>
</gene>
<evidence type="ECO:0000313" key="5">
    <source>
        <dbReference type="EMBL" id="QNM80591.1"/>
    </source>
</evidence>
<dbReference type="EMBL" id="MN730097">
    <property type="protein sequence ID" value="QNM80591.1"/>
    <property type="molecule type" value="mRNA"/>
</dbReference>
<dbReference type="Gene3D" id="3.40.30.10">
    <property type="entry name" value="Glutaredoxin"/>
    <property type="match status" value="1"/>
</dbReference>
<dbReference type="EC" id="2.5.1.18" evidence="5"/>
<accession>E9GFG5</accession>
<dbReference type="STRING" id="6669.E9GFG5"/>
<dbReference type="SUPFAM" id="SSF52833">
    <property type="entry name" value="Thioredoxin-like"/>
    <property type="match status" value="1"/>
</dbReference>
<dbReference type="PANTHER" id="PTHR43969:SF9">
    <property type="entry name" value="GLUTATHIONE S TRANSFERASE D10, ISOFORM A-RELATED"/>
    <property type="match status" value="1"/>
</dbReference>
<name>E9GFG5_DAPPU</name>
<dbReference type="KEGG" id="dpx:DAPPUDRAFT_442646"/>
<organism evidence="4 6">
    <name type="scientific">Daphnia pulex</name>
    <name type="common">Water flea</name>
    <dbReference type="NCBI Taxonomy" id="6669"/>
    <lineage>
        <taxon>Eukaryota</taxon>
        <taxon>Metazoa</taxon>
        <taxon>Ecdysozoa</taxon>
        <taxon>Arthropoda</taxon>
        <taxon>Crustacea</taxon>
        <taxon>Branchiopoda</taxon>
        <taxon>Diplostraca</taxon>
        <taxon>Cladocera</taxon>
        <taxon>Anomopoda</taxon>
        <taxon>Daphniidae</taxon>
        <taxon>Daphnia</taxon>
    </lineage>
</organism>
<dbReference type="FunCoup" id="E9GFG5">
    <property type="interactions" value="532"/>
</dbReference>
<dbReference type="SFLD" id="SFLDG00358">
    <property type="entry name" value="Main_(cytGST)"/>
    <property type="match status" value="1"/>
</dbReference>
<dbReference type="FunFam" id="1.20.1050.10:FF:000007">
    <property type="entry name" value="Glutathione S-transferase 1-1"/>
    <property type="match status" value="1"/>
</dbReference>
<dbReference type="OrthoDB" id="2309723at2759"/>
<dbReference type="InterPro" id="IPR010987">
    <property type="entry name" value="Glutathione-S-Trfase_C-like"/>
</dbReference>
<dbReference type="InterPro" id="IPR040079">
    <property type="entry name" value="Glutathione_S-Trfase"/>
</dbReference>
<feature type="domain" description="GST N-terminal" evidence="2">
    <location>
        <begin position="1"/>
        <end position="82"/>
    </location>
</feature>
<dbReference type="InterPro" id="IPR004045">
    <property type="entry name" value="Glutathione_S-Trfase_N"/>
</dbReference>
<dbReference type="GO" id="GO:0004364">
    <property type="term" value="F:glutathione transferase activity"/>
    <property type="evidence" value="ECO:0000318"/>
    <property type="project" value="GO_Central"/>
</dbReference>
<dbReference type="PROSITE" id="PS50405">
    <property type="entry name" value="GST_CTER"/>
    <property type="match status" value="1"/>
</dbReference>
<proteinExistence type="evidence at transcript level"/>
<evidence type="ECO:0000313" key="6">
    <source>
        <dbReference type="Proteomes" id="UP000000305"/>
    </source>
</evidence>
<dbReference type="Pfam" id="PF14497">
    <property type="entry name" value="GST_C_3"/>
    <property type="match status" value="1"/>
</dbReference>
<dbReference type="Proteomes" id="UP000000305">
    <property type="component" value="Unassembled WGS sequence"/>
</dbReference>
<dbReference type="HOGENOM" id="CLU_011226_2_1_1"/>
<dbReference type="Pfam" id="PF13417">
    <property type="entry name" value="GST_N_3"/>
    <property type="match status" value="1"/>
</dbReference>
<dbReference type="SFLD" id="SFLDS00019">
    <property type="entry name" value="Glutathione_Transferase_(cytos"/>
    <property type="match status" value="1"/>
</dbReference>
<evidence type="ECO:0000256" key="1">
    <source>
        <dbReference type="ARBA" id="ARBA00011738"/>
    </source>
</evidence>
<dbReference type="CDD" id="cd03045">
    <property type="entry name" value="GST_N_Delta_Epsilon"/>
    <property type="match status" value="1"/>
</dbReference>